<dbReference type="RefSeq" id="WP_161760716.1">
    <property type="nucleotide sequence ID" value="NZ_JAAATX020000001.1"/>
</dbReference>
<dbReference type="EMBL" id="JAAATX020000001">
    <property type="protein sequence ID" value="MBU9696680.1"/>
    <property type="molecule type" value="Genomic_DNA"/>
</dbReference>
<comment type="caution">
    <text evidence="3">The sequence shown here is derived from an EMBL/GenBank/DDBJ whole genome shotgun (WGS) entry which is preliminary data.</text>
</comment>
<sequence length="179" mass="18636">MFGSASVVAGTGRGLALALLLAGAAAGSGAALAEPLVAPAGEVILTVGGKLGQTNSPEGAVFDLAMLESLAPVEIETSTIWTDGVQVFRGVPLAVLLARLEAEGEVIRARALNDYTVEIPVADAVEGGPILAFEQNGKPLSVRDKGPLWVVYPYDAVTDYQSEVIYARSIWQVARMDVE</sequence>
<feature type="domain" description="Oxidoreductase molybdopterin-binding" evidence="2">
    <location>
        <begin position="85"/>
        <end position="153"/>
    </location>
</feature>
<dbReference type="InterPro" id="IPR000572">
    <property type="entry name" value="OxRdtase_Mopterin-bd_dom"/>
</dbReference>
<dbReference type="SUPFAM" id="SSF56524">
    <property type="entry name" value="Oxidoreductase molybdopterin-binding domain"/>
    <property type="match status" value="1"/>
</dbReference>
<dbReference type="Proteomes" id="UP000731907">
    <property type="component" value="Unassembled WGS sequence"/>
</dbReference>
<dbReference type="Gene3D" id="3.90.420.10">
    <property type="entry name" value="Oxidoreductase, molybdopterin-binding domain"/>
    <property type="match status" value="1"/>
</dbReference>
<organism evidence="3 4">
    <name type="scientific">Paragemmobacter amnigenus</name>
    <dbReference type="NCBI Taxonomy" id="2852097"/>
    <lineage>
        <taxon>Bacteria</taxon>
        <taxon>Pseudomonadati</taxon>
        <taxon>Pseudomonadota</taxon>
        <taxon>Alphaproteobacteria</taxon>
        <taxon>Rhodobacterales</taxon>
        <taxon>Paracoccaceae</taxon>
        <taxon>Paragemmobacter</taxon>
    </lineage>
</organism>
<keyword evidence="4" id="KW-1185">Reference proteome</keyword>
<reference evidence="3 4" key="1">
    <citation type="submission" date="2021-06" db="EMBL/GenBank/DDBJ databases">
        <title>Rhodobacteraceae bacterium strain HSP-20.</title>
        <authorList>
            <person name="Chen W.-M."/>
        </authorList>
    </citation>
    <scope>NUCLEOTIDE SEQUENCE [LARGE SCALE GENOMIC DNA]</scope>
    <source>
        <strain evidence="3 4">HSP-20</strain>
    </source>
</reference>
<evidence type="ECO:0000313" key="3">
    <source>
        <dbReference type="EMBL" id="MBU9696680.1"/>
    </source>
</evidence>
<keyword evidence="1" id="KW-0732">Signal</keyword>
<gene>
    <name evidence="3" type="ORF">GU927_002350</name>
</gene>
<name>A0ABS6IYT6_9RHOB</name>
<protein>
    <submittedName>
        <fullName evidence="3">Molybdopterin-dependent oxidoreductase</fullName>
    </submittedName>
</protein>
<evidence type="ECO:0000256" key="1">
    <source>
        <dbReference type="SAM" id="SignalP"/>
    </source>
</evidence>
<feature type="chain" id="PRO_5046229397" evidence="1">
    <location>
        <begin position="34"/>
        <end position="179"/>
    </location>
</feature>
<proteinExistence type="predicted"/>
<dbReference type="InterPro" id="IPR036374">
    <property type="entry name" value="OxRdtase_Mopterin-bd_sf"/>
</dbReference>
<evidence type="ECO:0000259" key="2">
    <source>
        <dbReference type="Pfam" id="PF00174"/>
    </source>
</evidence>
<accession>A0ABS6IYT6</accession>
<evidence type="ECO:0000313" key="4">
    <source>
        <dbReference type="Proteomes" id="UP000731907"/>
    </source>
</evidence>
<dbReference type="Pfam" id="PF00174">
    <property type="entry name" value="Oxidored_molyb"/>
    <property type="match status" value="1"/>
</dbReference>
<feature type="signal peptide" evidence="1">
    <location>
        <begin position="1"/>
        <end position="33"/>
    </location>
</feature>